<proteinExistence type="predicted"/>
<comment type="caution">
    <text evidence="2">The sequence shown here is derived from an EMBL/GenBank/DDBJ whole genome shotgun (WGS) entry which is preliminary data.</text>
</comment>
<feature type="transmembrane region" description="Helical" evidence="1">
    <location>
        <begin position="39"/>
        <end position="68"/>
    </location>
</feature>
<dbReference type="Proteomes" id="UP000643403">
    <property type="component" value="Unassembled WGS sequence"/>
</dbReference>
<evidence type="ECO:0000313" key="3">
    <source>
        <dbReference type="Proteomes" id="UP000643403"/>
    </source>
</evidence>
<keyword evidence="1" id="KW-0812">Transmembrane</keyword>
<protein>
    <submittedName>
        <fullName evidence="2">Uncharacterized protein</fullName>
    </submittedName>
</protein>
<sequence length="101" mass="11294">MRPQPLLRLFEIFARYDRPARVFRAVIEPRKPRHRMARVLLAVTGVVVLGVLAVAAIAIGAVMILGGIGWRLLRRSPTAAAPRDRVLDGDYRVVPRAMLSR</sequence>
<evidence type="ECO:0000256" key="1">
    <source>
        <dbReference type="SAM" id="Phobius"/>
    </source>
</evidence>
<evidence type="ECO:0000313" key="2">
    <source>
        <dbReference type="EMBL" id="GGZ53068.1"/>
    </source>
</evidence>
<dbReference type="RefSeq" id="WP_189446540.1">
    <property type="nucleotide sequence ID" value="NZ_BMXY01000001.1"/>
</dbReference>
<keyword evidence="3" id="KW-1185">Reference proteome</keyword>
<reference evidence="3" key="1">
    <citation type="journal article" date="2019" name="Int. J. Syst. Evol. Microbiol.">
        <title>The Global Catalogue of Microorganisms (GCM) 10K type strain sequencing project: providing services to taxonomists for standard genome sequencing and annotation.</title>
        <authorList>
            <consortium name="The Broad Institute Genomics Platform"/>
            <consortium name="The Broad Institute Genome Sequencing Center for Infectious Disease"/>
            <person name="Wu L."/>
            <person name="Ma J."/>
        </authorList>
    </citation>
    <scope>NUCLEOTIDE SEQUENCE [LARGE SCALE GENOMIC DNA]</scope>
    <source>
        <strain evidence="3">KCTC 22558</strain>
    </source>
</reference>
<accession>A0ABQ3BP52</accession>
<name>A0ABQ3BP52_9GAMM</name>
<keyword evidence="1" id="KW-1133">Transmembrane helix</keyword>
<dbReference type="EMBL" id="BMXY01000001">
    <property type="protein sequence ID" value="GGZ53068.1"/>
    <property type="molecule type" value="Genomic_DNA"/>
</dbReference>
<keyword evidence="1" id="KW-0472">Membrane</keyword>
<gene>
    <name evidence="2" type="ORF">GCM10008101_02760</name>
</gene>
<organism evidence="2 3">
    <name type="scientific">Cognatilysobacter xinjiangensis</name>
    <dbReference type="NCBI Taxonomy" id="546892"/>
    <lineage>
        <taxon>Bacteria</taxon>
        <taxon>Pseudomonadati</taxon>
        <taxon>Pseudomonadota</taxon>
        <taxon>Gammaproteobacteria</taxon>
        <taxon>Lysobacterales</taxon>
        <taxon>Lysobacteraceae</taxon>
        <taxon>Cognatilysobacter</taxon>
    </lineage>
</organism>